<gene>
    <name evidence="1" type="ORF">AKJ61_00930</name>
</gene>
<dbReference type="AlphaFoldDB" id="A0A133U842"/>
<reference evidence="1 2" key="1">
    <citation type="journal article" date="2016" name="Sci. Rep.">
        <title>Metabolic traits of an uncultured archaeal lineage -MSBL1- from brine pools of the Red Sea.</title>
        <authorList>
            <person name="Mwirichia R."/>
            <person name="Alam I."/>
            <person name="Rashid M."/>
            <person name="Vinu M."/>
            <person name="Ba-Alawi W."/>
            <person name="Anthony Kamau A."/>
            <person name="Kamanda Ngugi D."/>
            <person name="Goker M."/>
            <person name="Klenk H.P."/>
            <person name="Bajic V."/>
            <person name="Stingl U."/>
        </authorList>
    </citation>
    <scope>NUCLEOTIDE SEQUENCE [LARGE SCALE GENOMIC DNA]</scope>
    <source>
        <strain evidence="1">SCGC-AAA259B11</strain>
    </source>
</reference>
<protein>
    <recommendedName>
        <fullName evidence="3">PIN domain-containing protein</fullName>
    </recommendedName>
</protein>
<comment type="caution">
    <text evidence="1">The sequence shown here is derived from an EMBL/GenBank/DDBJ whole genome shotgun (WGS) entry which is preliminary data.</text>
</comment>
<evidence type="ECO:0000313" key="1">
    <source>
        <dbReference type="EMBL" id="KXA90316.1"/>
    </source>
</evidence>
<evidence type="ECO:0008006" key="3">
    <source>
        <dbReference type="Google" id="ProtNLM"/>
    </source>
</evidence>
<proteinExistence type="predicted"/>
<evidence type="ECO:0000313" key="2">
    <source>
        <dbReference type="Proteomes" id="UP000070184"/>
    </source>
</evidence>
<sequence length="255" mass="29738">MPIQDYGAVCDISVLTDQSSLKKAQGFFKNSGLYIPNPTYSWLSRSKLIEVRHQTVKYSLIKQLVEERIIYPTHLPELYDEISRQIMFNTDNNVALTDLRGLLLSAHLQLPILSFDSNLLERISKEIGILTIQKFETATNWLTVRNVLELYRELSYTSGKYFLKELENGKDFSKIIEKIAQTERENIKKIKNSIREINQEHDNSKTLQFHYLAWDITPSIIEYHEESILLPEVLQRVCERCIILVANPPESEYSR</sequence>
<dbReference type="EMBL" id="LHXK01000007">
    <property type="protein sequence ID" value="KXA90316.1"/>
    <property type="molecule type" value="Genomic_DNA"/>
</dbReference>
<dbReference type="Proteomes" id="UP000070184">
    <property type="component" value="Unassembled WGS sequence"/>
</dbReference>
<accession>A0A133U842</accession>
<name>A0A133U842_9EURY</name>
<organism evidence="1 2">
    <name type="scientific">candidate division MSBL1 archaeon SCGC-AAA259B11</name>
    <dbReference type="NCBI Taxonomy" id="1698260"/>
    <lineage>
        <taxon>Archaea</taxon>
        <taxon>Methanobacteriati</taxon>
        <taxon>Methanobacteriota</taxon>
        <taxon>candidate division MSBL1</taxon>
    </lineage>
</organism>
<keyword evidence="2" id="KW-1185">Reference proteome</keyword>